<protein>
    <submittedName>
        <fullName evidence="1">Uncharacterized protein</fullName>
    </submittedName>
</protein>
<reference evidence="1" key="1">
    <citation type="submission" date="2023-03" db="EMBL/GenBank/DDBJ databases">
        <title>Edaphobacter sp.</title>
        <authorList>
            <person name="Huber K.J."/>
            <person name="Papendorf J."/>
            <person name="Pilke C."/>
            <person name="Bunk B."/>
            <person name="Sproeer C."/>
            <person name="Pester M."/>
        </authorList>
    </citation>
    <scope>NUCLEOTIDE SEQUENCE</scope>
    <source>
        <strain evidence="1">DSM 110680</strain>
    </source>
</reference>
<proteinExistence type="predicted"/>
<name>A0AAU7DEB8_9BACT</name>
<dbReference type="RefSeq" id="WP_348260915.1">
    <property type="nucleotide sequence ID" value="NZ_CP121196.1"/>
</dbReference>
<dbReference type="AlphaFoldDB" id="A0AAU7DEB8"/>
<sequence length="142" mass="16304">MSKDAQTVLERGSELIRPLLLRHGFAYRRLDSGESSGGRFASAEFKRESRRLEYHFRDSLGMVSYHIDSHSMSHQEYMSSVLRNLNASHYPGFSSDPLDGFRHLLLDLEEHCVEFLEGSDEVLRQRVEDALRKSHIIPGIQG</sequence>
<organism evidence="1">
    <name type="scientific">Telmatobacter sp. DSM 110680</name>
    <dbReference type="NCBI Taxonomy" id="3036704"/>
    <lineage>
        <taxon>Bacteria</taxon>
        <taxon>Pseudomonadati</taxon>
        <taxon>Acidobacteriota</taxon>
        <taxon>Terriglobia</taxon>
        <taxon>Terriglobales</taxon>
        <taxon>Acidobacteriaceae</taxon>
        <taxon>Telmatobacter</taxon>
    </lineage>
</organism>
<evidence type="ECO:0000313" key="1">
    <source>
        <dbReference type="EMBL" id="XBH15681.1"/>
    </source>
</evidence>
<dbReference type="EMBL" id="CP121196">
    <property type="protein sequence ID" value="XBH15681.1"/>
    <property type="molecule type" value="Genomic_DNA"/>
</dbReference>
<accession>A0AAU7DEB8</accession>
<gene>
    <name evidence="1" type="ORF">P8935_13990</name>
</gene>